<feature type="compositionally biased region" description="Acidic residues" evidence="11">
    <location>
        <begin position="16"/>
        <end position="25"/>
    </location>
</feature>
<comment type="caution">
    <text evidence="13">The sequence shown here is derived from an EMBL/GenBank/DDBJ whole genome shotgun (WGS) entry which is preliminary data.</text>
</comment>
<dbReference type="SUPFAM" id="SSF52540">
    <property type="entry name" value="P-loop containing nucleoside triphosphate hydrolases"/>
    <property type="match status" value="2"/>
</dbReference>
<dbReference type="FunFam" id="3.40.50.300:FF:001301">
    <property type="entry name" value="Structural maintenance of chromosomes 5"/>
    <property type="match status" value="1"/>
</dbReference>
<evidence type="ECO:0000256" key="5">
    <source>
        <dbReference type="ARBA" id="ARBA00022454"/>
    </source>
</evidence>
<dbReference type="GO" id="GO:0030915">
    <property type="term" value="C:Smc5-Smc6 complex"/>
    <property type="evidence" value="ECO:0007669"/>
    <property type="project" value="TreeGrafter"/>
</dbReference>
<comment type="subcellular location">
    <subcellularLocation>
        <location evidence="2">Chromosome</location>
    </subcellularLocation>
    <subcellularLocation>
        <location evidence="1">Nucleus</location>
    </subcellularLocation>
</comment>
<feature type="region of interest" description="Disordered" evidence="11">
    <location>
        <begin position="1"/>
        <end position="81"/>
    </location>
</feature>
<dbReference type="PANTHER" id="PTHR45916:SF1">
    <property type="entry name" value="STRUCTURAL MAINTENANCE OF CHROMOSOMES PROTEIN 5"/>
    <property type="match status" value="1"/>
</dbReference>
<evidence type="ECO:0000256" key="4">
    <source>
        <dbReference type="ARBA" id="ARBA00018687"/>
    </source>
</evidence>
<dbReference type="Pfam" id="PF02463">
    <property type="entry name" value="SMC_N"/>
    <property type="match status" value="1"/>
</dbReference>
<comment type="similarity">
    <text evidence="3">Belongs to the SMC family. SMC5 subfamily.</text>
</comment>
<evidence type="ECO:0000256" key="8">
    <source>
        <dbReference type="ARBA" id="ARBA00023054"/>
    </source>
</evidence>
<keyword evidence="5" id="KW-0158">Chromosome</keyword>
<dbReference type="InterPro" id="IPR003395">
    <property type="entry name" value="RecF/RecN/SMC_N"/>
</dbReference>
<feature type="coiled-coil region" evidence="10">
    <location>
        <begin position="940"/>
        <end position="974"/>
    </location>
</feature>
<keyword evidence="6" id="KW-0547">Nucleotide-binding</keyword>
<keyword evidence="9" id="KW-0539">Nucleus</keyword>
<dbReference type="AlphaFoldDB" id="A0A9P8LCC2"/>
<dbReference type="Gene3D" id="3.40.50.300">
    <property type="entry name" value="P-loop containing nucleotide triphosphate hydrolases"/>
    <property type="match status" value="2"/>
</dbReference>
<dbReference type="GO" id="GO:0005524">
    <property type="term" value="F:ATP binding"/>
    <property type="evidence" value="ECO:0007669"/>
    <property type="project" value="UniProtKB-KW"/>
</dbReference>
<dbReference type="GO" id="GO:0000724">
    <property type="term" value="P:double-strand break repair via homologous recombination"/>
    <property type="evidence" value="ECO:0007669"/>
    <property type="project" value="TreeGrafter"/>
</dbReference>
<protein>
    <recommendedName>
        <fullName evidence="4">Structural maintenance of chromosomes protein 5</fullName>
    </recommendedName>
</protein>
<proteinExistence type="inferred from homology"/>
<sequence>MPSFTIPTRRRRAVISDDDDDDEDGGPLRSSSPSSISSSASKRARLTLNGNASLSRTSPAQYGDPPTELNGRYGGGEEGIPRYQPGSIVRVKLVDFVTYTSAEFRPGPSLNMVIGPNGTGKSTLVCAICLGLGWGPQVRYQKFRIVALIALANQGKQHLGRAKDVSEYVKHGCREATIEIELSGEPGKTNPVIRRRIQREGNKSQFFIDNKHTAQKNVMELAKSFSIQIDNLCQFLPQDKVCEFAALSPVELLHSTLRAAAPPHTLEWHESLKTLRKEQKARQAKNNGNKELRANLEGRQDMDRADVERFRERAEIQRKVKILEISRPFARYRGARRRNMEAKQKKKEALAELKKLEDEVEPLLRAVNAKQEYRDQVEKAVKARQRALDRGELAADELFTQLGEMEDTLKGFQKEIEIGKKGGAPINKEILKIQSVITGIKNQMAEAPAKLDVGFYNDQLREKNRISREIKGKVEALNDNQKAWAAQGRQKNSRIEHARKELADLESQSGQQVSKLKQAARETAEAWEWIKENQAIFEKTVYGPPIVECSIKDPRYVDAIESLLQRNDFLAFTCQTKNDFKKLSDHLYGTMKLADINIRTNSRSLNEFRAPVSDEDMKRYGFEGWALDFVTGPEPVLAMLCGDVNLHRTGVVLRDINDRQYGILETSPITTWVTSKNSYTITRRREYGPSATSTRVREIRKGKFWTSQPVDMGAKADLQDNIAGWTEEVRELTRQIEGAKREIEELRADYQSVQQEKDELEAEKGEKQRAIGQFKALPAKLANEEGKLEAQKEALATRKARIIELSDQIDEVTQERGKVVMKYASAVKTLEDLHRDLLEAEIILIEANSDLEVLSHRNQSVKDMLAANRNEVDAAIREHEESAKVAKRLIGECQKIINDSGLSEEEHNFLKQLPEGQTEDDLETEIEAEKARLELLHQGNPNVIREYEARQKQIEQLEEAIAKDNRKLEDIEYAITEIREKWEPELDDLVKNISEAFSQSFEQIDCAGEVGIHKDEDFDQWAIQIQVKFRESEQLSILDSHRQSGGERAVSTIFYLMALQSLARAPFRVVDEINQGMDPRNERMVHERMVNIACQEHTSQYFLITPKLLPDLKYHPRMNIHCIASGEYMPDDFDRIDHARVLQIQRALVAAG</sequence>
<dbReference type="PANTHER" id="PTHR45916">
    <property type="entry name" value="STRUCTURAL MAINTENANCE OF CHROMOSOMES PROTEIN 5"/>
    <property type="match status" value="1"/>
</dbReference>
<feature type="compositionally biased region" description="Polar residues" evidence="11">
    <location>
        <begin position="48"/>
        <end position="60"/>
    </location>
</feature>
<evidence type="ECO:0000259" key="12">
    <source>
        <dbReference type="Pfam" id="PF02463"/>
    </source>
</evidence>
<evidence type="ECO:0000313" key="13">
    <source>
        <dbReference type="EMBL" id="KAH0559645.1"/>
    </source>
</evidence>
<evidence type="ECO:0000313" key="14">
    <source>
        <dbReference type="Proteomes" id="UP000750711"/>
    </source>
</evidence>
<dbReference type="Proteomes" id="UP000750711">
    <property type="component" value="Unassembled WGS sequence"/>
</dbReference>
<name>A0A9P8LCC2_9PEZI</name>
<feature type="coiled-coil region" evidence="10">
    <location>
        <begin position="715"/>
        <end position="815"/>
    </location>
</feature>
<evidence type="ECO:0000256" key="3">
    <source>
        <dbReference type="ARBA" id="ARBA00010171"/>
    </source>
</evidence>
<evidence type="ECO:0000256" key="10">
    <source>
        <dbReference type="SAM" id="Coils"/>
    </source>
</evidence>
<dbReference type="InterPro" id="IPR027417">
    <property type="entry name" value="P-loop_NTPase"/>
</dbReference>
<feature type="compositionally biased region" description="Low complexity" evidence="11">
    <location>
        <begin position="30"/>
        <end position="41"/>
    </location>
</feature>
<gene>
    <name evidence="13" type="ORF">GP486_003836</name>
</gene>
<organism evidence="13 14">
    <name type="scientific">Trichoglossum hirsutum</name>
    <dbReference type="NCBI Taxonomy" id="265104"/>
    <lineage>
        <taxon>Eukaryota</taxon>
        <taxon>Fungi</taxon>
        <taxon>Dikarya</taxon>
        <taxon>Ascomycota</taxon>
        <taxon>Pezizomycotina</taxon>
        <taxon>Geoglossomycetes</taxon>
        <taxon>Geoglossales</taxon>
        <taxon>Geoglossaceae</taxon>
        <taxon>Trichoglossum</taxon>
    </lineage>
</organism>
<reference evidence="13" key="1">
    <citation type="submission" date="2021-03" db="EMBL/GenBank/DDBJ databases">
        <title>Comparative genomics and phylogenomic investigation of the class Geoglossomycetes provide insights into ecological specialization and systematics.</title>
        <authorList>
            <person name="Melie T."/>
            <person name="Pirro S."/>
            <person name="Miller A.N."/>
            <person name="Quandt A."/>
        </authorList>
    </citation>
    <scope>NUCLEOTIDE SEQUENCE</scope>
    <source>
        <strain evidence="13">CAQ_001_2017</strain>
    </source>
</reference>
<evidence type="ECO:0000256" key="7">
    <source>
        <dbReference type="ARBA" id="ARBA00022840"/>
    </source>
</evidence>
<keyword evidence="8 10" id="KW-0175">Coiled coil</keyword>
<dbReference type="GO" id="GO:0005634">
    <property type="term" value="C:nucleus"/>
    <property type="evidence" value="ECO:0007669"/>
    <property type="project" value="UniProtKB-SubCell"/>
</dbReference>
<evidence type="ECO:0000256" key="9">
    <source>
        <dbReference type="ARBA" id="ARBA00023242"/>
    </source>
</evidence>
<evidence type="ECO:0000256" key="2">
    <source>
        <dbReference type="ARBA" id="ARBA00004286"/>
    </source>
</evidence>
<keyword evidence="14" id="KW-1185">Reference proteome</keyword>
<dbReference type="EMBL" id="JAGHQM010000550">
    <property type="protein sequence ID" value="KAH0559645.1"/>
    <property type="molecule type" value="Genomic_DNA"/>
</dbReference>
<dbReference type="GO" id="GO:0003697">
    <property type="term" value="F:single-stranded DNA binding"/>
    <property type="evidence" value="ECO:0007669"/>
    <property type="project" value="TreeGrafter"/>
</dbReference>
<feature type="domain" description="RecF/RecN/SMC N-terminal" evidence="12">
    <location>
        <begin position="88"/>
        <end position="1105"/>
    </location>
</feature>
<evidence type="ECO:0000256" key="11">
    <source>
        <dbReference type="SAM" id="MobiDB-lite"/>
    </source>
</evidence>
<keyword evidence="7" id="KW-0067">ATP-binding</keyword>
<accession>A0A9P8LCC2</accession>
<evidence type="ECO:0000256" key="6">
    <source>
        <dbReference type="ARBA" id="ARBA00022741"/>
    </source>
</evidence>
<evidence type="ECO:0000256" key="1">
    <source>
        <dbReference type="ARBA" id="ARBA00004123"/>
    </source>
</evidence>
<feature type="coiled-coil region" evidence="10">
    <location>
        <begin position="332"/>
        <end position="415"/>
    </location>
</feature>